<evidence type="ECO:0000256" key="1">
    <source>
        <dbReference type="ARBA" id="ARBA00009861"/>
    </source>
</evidence>
<dbReference type="PANTHER" id="PTHR31623">
    <property type="entry name" value="F21J9.9"/>
    <property type="match status" value="1"/>
</dbReference>
<dbReference type="GO" id="GO:0016746">
    <property type="term" value="F:acyltransferase activity"/>
    <property type="evidence" value="ECO:0007669"/>
    <property type="project" value="UniProtKB-KW"/>
</dbReference>
<dbReference type="AlphaFoldDB" id="A0A5A7UYI2"/>
<dbReference type="Gene3D" id="3.30.559.10">
    <property type="entry name" value="Chloramphenicol acetyltransferase-like domain"/>
    <property type="match status" value="1"/>
</dbReference>
<comment type="caution">
    <text evidence="4">The sequence shown here is derived from an EMBL/GenBank/DDBJ whole genome shotgun (WGS) entry which is preliminary data.</text>
</comment>
<name>A0A5A7UYI2_CUCMM</name>
<dbReference type="Pfam" id="PF02458">
    <property type="entry name" value="Transferase"/>
    <property type="match status" value="1"/>
</dbReference>
<organism evidence="4 5">
    <name type="scientific">Cucumis melo var. makuwa</name>
    <name type="common">Oriental melon</name>
    <dbReference type="NCBI Taxonomy" id="1194695"/>
    <lineage>
        <taxon>Eukaryota</taxon>
        <taxon>Viridiplantae</taxon>
        <taxon>Streptophyta</taxon>
        <taxon>Embryophyta</taxon>
        <taxon>Tracheophyta</taxon>
        <taxon>Spermatophyta</taxon>
        <taxon>Magnoliopsida</taxon>
        <taxon>eudicotyledons</taxon>
        <taxon>Gunneridae</taxon>
        <taxon>Pentapetalae</taxon>
        <taxon>rosids</taxon>
        <taxon>fabids</taxon>
        <taxon>Cucurbitales</taxon>
        <taxon>Cucurbitaceae</taxon>
        <taxon>Benincaseae</taxon>
        <taxon>Cucumis</taxon>
    </lineage>
</organism>
<sequence length="137" mass="15066">MTLPSAATLTDANCSALINEVRLQVAKINPEFLRQFQEENAQLETIKATSARFLKGDIVSCAFTSLCRLPLYDADFGWGSPVWAASPALPFKNLFVLMDGKSSDGAVDVLVHLKESHMERLEVDREFLKFASPTASS</sequence>
<dbReference type="OrthoDB" id="1932220at2759"/>
<evidence type="ECO:0000256" key="3">
    <source>
        <dbReference type="ARBA" id="ARBA00023315"/>
    </source>
</evidence>
<comment type="similarity">
    <text evidence="1">Belongs to the plant acyltransferase family.</text>
</comment>
<evidence type="ECO:0000313" key="4">
    <source>
        <dbReference type="EMBL" id="KAA0061033.1"/>
    </source>
</evidence>
<keyword evidence="2" id="KW-0808">Transferase</keyword>
<proteinExistence type="inferred from homology"/>
<reference evidence="4 5" key="1">
    <citation type="submission" date="2019-08" db="EMBL/GenBank/DDBJ databases">
        <title>Draft genome sequences of two oriental melons (Cucumis melo L. var makuwa).</title>
        <authorList>
            <person name="Kwon S.-Y."/>
        </authorList>
    </citation>
    <scope>NUCLEOTIDE SEQUENCE [LARGE SCALE GENOMIC DNA]</scope>
    <source>
        <strain evidence="5">cv. SW 3</strain>
        <tissue evidence="4">Leaf</tissue>
    </source>
</reference>
<dbReference type="Proteomes" id="UP000321393">
    <property type="component" value="Unassembled WGS sequence"/>
</dbReference>
<evidence type="ECO:0000313" key="5">
    <source>
        <dbReference type="Proteomes" id="UP000321393"/>
    </source>
</evidence>
<dbReference type="EMBL" id="SSTE01005103">
    <property type="protein sequence ID" value="KAA0061033.1"/>
    <property type="molecule type" value="Genomic_DNA"/>
</dbReference>
<dbReference type="PANTHER" id="PTHR31623:SF46">
    <property type="entry name" value="VINORINE SYNTHASE-LIKE"/>
    <property type="match status" value="1"/>
</dbReference>
<gene>
    <name evidence="4" type="ORF">E6C27_scaffold501G001690</name>
</gene>
<keyword evidence="3" id="KW-0012">Acyltransferase</keyword>
<accession>A0A5A7UYI2</accession>
<protein>
    <submittedName>
        <fullName evidence="4">Vinorine synthase-like</fullName>
    </submittedName>
</protein>
<evidence type="ECO:0000256" key="2">
    <source>
        <dbReference type="ARBA" id="ARBA00022679"/>
    </source>
</evidence>
<dbReference type="InterPro" id="IPR023213">
    <property type="entry name" value="CAT-like_dom_sf"/>
</dbReference>